<reference evidence="3 4" key="1">
    <citation type="journal article" date="2006" name="Proc. Natl. Acad. Sci. U.S.A.">
        <title>Genomic analysis of the uncultivated marine crenarchaeote Cenarchaeum symbiosum.</title>
        <authorList>
            <person name="Hallam S.J."/>
            <person name="Konstantinidis K.T."/>
            <person name="Putnam N."/>
            <person name="Schleper C."/>
            <person name="Watanabe Y."/>
            <person name="Sugahara J."/>
            <person name="Preston C."/>
            <person name="de la Torre J."/>
            <person name="Richardson P.M."/>
            <person name="DeLong E.F."/>
        </authorList>
    </citation>
    <scope>NUCLEOTIDE SEQUENCE [LARGE SCALE GENOMIC DNA]</scope>
    <source>
        <strain evidence="4">A</strain>
    </source>
</reference>
<evidence type="ECO:0000259" key="2">
    <source>
        <dbReference type="Pfam" id="PF00437"/>
    </source>
</evidence>
<organism evidence="3 4">
    <name type="scientific">Cenarchaeum symbiosum (strain A)</name>
    <dbReference type="NCBI Taxonomy" id="414004"/>
    <lineage>
        <taxon>Archaea</taxon>
        <taxon>Nitrososphaerota</taxon>
        <taxon>Candidatus Cenarchaeales</taxon>
        <taxon>Candidatus Cenarchaeaceae</taxon>
        <taxon>Candidatus Cenarchaeum</taxon>
    </lineage>
</organism>
<protein>
    <submittedName>
        <fullName evidence="3">Type IV secretory pathway component</fullName>
    </submittedName>
</protein>
<dbReference type="GO" id="GO:0016887">
    <property type="term" value="F:ATP hydrolysis activity"/>
    <property type="evidence" value="ECO:0007669"/>
    <property type="project" value="InterPro"/>
</dbReference>
<comment type="similarity">
    <text evidence="1">Belongs to the GSP E family.</text>
</comment>
<dbReference type="InterPro" id="IPR001482">
    <property type="entry name" value="T2SS/T4SS_dom"/>
</dbReference>
<evidence type="ECO:0000313" key="4">
    <source>
        <dbReference type="Proteomes" id="UP000000758"/>
    </source>
</evidence>
<dbReference type="InterPro" id="IPR027417">
    <property type="entry name" value="P-loop_NTPase"/>
</dbReference>
<dbReference type="Gene3D" id="3.30.450.380">
    <property type="match status" value="1"/>
</dbReference>
<evidence type="ECO:0000313" key="3">
    <source>
        <dbReference type="EMBL" id="ABK77300.1"/>
    </source>
</evidence>
<dbReference type="Gene3D" id="3.40.50.300">
    <property type="entry name" value="P-loop containing nucleotide triphosphate hydrolases"/>
    <property type="match status" value="1"/>
</dbReference>
<evidence type="ECO:0000256" key="1">
    <source>
        <dbReference type="ARBA" id="ARBA00006611"/>
    </source>
</evidence>
<name>A0RVD3_CENSY</name>
<sequence>MDVDPAGLDVIEEYSMGPVKVYITTDGRYMVREPPVGDGASALYDTILKRISSGVDLGDDGPDSGVLAARLEEAFWDTAGRLKKLGEAKEIFPDLKYYIRREIIGYGILDPLMRDPDIEDILCSAYQRDVRVVHKRYSGRFHTLCTNVRFEGEDDMERFIQRIYGRTGTEPTDARPMSVTYMDDGSRISSTYGSQVSKPGPSISIRKFPSEPFTITHMLYSGTLTAPMAAYLWTLLDAKAVGLVIGATGSGKTTLLASLISMLNPRWRILTIEDTLELQIPHEDWVRLNTRRSYGMLSDKFDVTIRHLIDISLTQKPDYEIVGEIRLNDMDALFQSVGTGHGGLTSFHASSAEGALTRMRGNKISDGELGLLWFAARSGVIRRSGKSVRRVTSISEVIPGVHGTVRTEPVYTYDRRSDGFVLHGDITSHKRYAEALDICGIDDPGADMEKRIGLLEKCMEKKALNIKAVFGILSEYYSLK</sequence>
<feature type="domain" description="Bacterial type II secretion system protein E" evidence="2">
    <location>
        <begin position="200"/>
        <end position="361"/>
    </location>
</feature>
<accession>A0RVD3</accession>
<gene>
    <name evidence="3" type="ordered locus">CENSYa_0667</name>
</gene>
<dbReference type="EnsemblBacteria" id="ABK77300">
    <property type="protein sequence ID" value="ABK77300"/>
    <property type="gene ID" value="CENSYa_0667"/>
</dbReference>
<dbReference type="Pfam" id="PF00437">
    <property type="entry name" value="T2SSE"/>
    <property type="match status" value="1"/>
</dbReference>
<dbReference type="AlphaFoldDB" id="A0RVD3"/>
<dbReference type="CDD" id="cd01130">
    <property type="entry name" value="VirB11-like_ATPase"/>
    <property type="match status" value="1"/>
</dbReference>
<dbReference type="InterPro" id="IPR050921">
    <property type="entry name" value="T4SS_GSP_E_ATPase"/>
</dbReference>
<dbReference type="Proteomes" id="UP000000758">
    <property type="component" value="Chromosome"/>
</dbReference>
<dbReference type="PANTHER" id="PTHR30486">
    <property type="entry name" value="TWITCHING MOTILITY PROTEIN PILT"/>
    <property type="match status" value="1"/>
</dbReference>
<dbReference type="STRING" id="414004.CENSYa_0667"/>
<dbReference type="KEGG" id="csy:CENSYa_0667"/>
<proteinExistence type="inferred from homology"/>
<dbReference type="HOGENOM" id="CLU_005379_2_2_2"/>
<dbReference type="EMBL" id="DP000238">
    <property type="protein sequence ID" value="ABK77300.1"/>
    <property type="molecule type" value="Genomic_DNA"/>
</dbReference>
<dbReference type="PANTHER" id="PTHR30486:SF14">
    <property type="entry name" value="FLAGELLA ACCESSORY PROTEIN I"/>
    <property type="match status" value="1"/>
</dbReference>
<dbReference type="SUPFAM" id="SSF52540">
    <property type="entry name" value="P-loop containing nucleoside triphosphate hydrolases"/>
    <property type="match status" value="1"/>
</dbReference>
<keyword evidence="4" id="KW-1185">Reference proteome</keyword>